<reference evidence="2" key="2">
    <citation type="submission" date="2025-08" db="UniProtKB">
        <authorList>
            <consortium name="Ensembl"/>
        </authorList>
    </citation>
    <scope>IDENTIFICATION</scope>
</reference>
<organism evidence="2 3">
    <name type="scientific">Ciona savignyi</name>
    <name type="common">Pacific transparent sea squirt</name>
    <dbReference type="NCBI Taxonomy" id="51511"/>
    <lineage>
        <taxon>Eukaryota</taxon>
        <taxon>Metazoa</taxon>
        <taxon>Chordata</taxon>
        <taxon>Tunicata</taxon>
        <taxon>Ascidiacea</taxon>
        <taxon>Phlebobranchia</taxon>
        <taxon>Cionidae</taxon>
        <taxon>Ciona</taxon>
    </lineage>
</organism>
<evidence type="ECO:0000313" key="3">
    <source>
        <dbReference type="Proteomes" id="UP000007875"/>
    </source>
</evidence>
<dbReference type="AlphaFoldDB" id="H2YIV4"/>
<accession>H2YIV4</accession>
<protein>
    <submittedName>
        <fullName evidence="2">Uncharacterized protein</fullName>
    </submittedName>
</protein>
<evidence type="ECO:0000256" key="1">
    <source>
        <dbReference type="SAM" id="MobiDB-lite"/>
    </source>
</evidence>
<proteinExistence type="predicted"/>
<feature type="compositionally biased region" description="Polar residues" evidence="1">
    <location>
        <begin position="1"/>
        <end position="13"/>
    </location>
</feature>
<name>H2YIV4_CIOSA</name>
<sequence>MESFYEQTQLEESPNNKDDDVDLESLIQQIDSGNEESYQT</sequence>
<dbReference type="Ensembl" id="ENSCSAVT00000005324.1">
    <property type="protein sequence ID" value="ENSCSAVP00000005253.1"/>
    <property type="gene ID" value="ENSCSAVG00000003130.1"/>
</dbReference>
<dbReference type="HOGENOM" id="CLU_3301997_0_0_1"/>
<feature type="region of interest" description="Disordered" evidence="1">
    <location>
        <begin position="1"/>
        <end position="23"/>
    </location>
</feature>
<reference evidence="2" key="3">
    <citation type="submission" date="2025-09" db="UniProtKB">
        <authorList>
            <consortium name="Ensembl"/>
        </authorList>
    </citation>
    <scope>IDENTIFICATION</scope>
</reference>
<reference evidence="3" key="1">
    <citation type="submission" date="2003-08" db="EMBL/GenBank/DDBJ databases">
        <authorList>
            <person name="Birren B."/>
            <person name="Nusbaum C."/>
            <person name="Abebe A."/>
            <person name="Abouelleil A."/>
            <person name="Adekoya E."/>
            <person name="Ait-zahra M."/>
            <person name="Allen N."/>
            <person name="Allen T."/>
            <person name="An P."/>
            <person name="Anderson M."/>
            <person name="Anderson S."/>
            <person name="Arachchi H."/>
            <person name="Armbruster J."/>
            <person name="Bachantsang P."/>
            <person name="Baldwin J."/>
            <person name="Barry A."/>
            <person name="Bayul T."/>
            <person name="Blitshsteyn B."/>
            <person name="Bloom T."/>
            <person name="Blye J."/>
            <person name="Boguslavskiy L."/>
            <person name="Borowsky M."/>
            <person name="Boukhgalter B."/>
            <person name="Brunache A."/>
            <person name="Butler J."/>
            <person name="Calixte N."/>
            <person name="Calvo S."/>
            <person name="Camarata J."/>
            <person name="Campo K."/>
            <person name="Chang J."/>
            <person name="Cheshatsang Y."/>
            <person name="Citroen M."/>
            <person name="Collymore A."/>
            <person name="Considine T."/>
            <person name="Cook A."/>
            <person name="Cooke P."/>
            <person name="Corum B."/>
            <person name="Cuomo C."/>
            <person name="David R."/>
            <person name="Dawoe T."/>
            <person name="Degray S."/>
            <person name="Dodge S."/>
            <person name="Dooley K."/>
            <person name="Dorje P."/>
            <person name="Dorjee K."/>
            <person name="Dorris L."/>
            <person name="Duffey N."/>
            <person name="Dupes A."/>
            <person name="Elkins T."/>
            <person name="Engels R."/>
            <person name="Erickson J."/>
            <person name="Farina A."/>
            <person name="Faro S."/>
            <person name="Ferreira P."/>
            <person name="Fischer H."/>
            <person name="Fitzgerald M."/>
            <person name="Foley K."/>
            <person name="Gage D."/>
            <person name="Galagan J."/>
            <person name="Gearin G."/>
            <person name="Gnerre S."/>
            <person name="Gnirke A."/>
            <person name="Goyette A."/>
            <person name="Graham J."/>
            <person name="Grandbois E."/>
            <person name="Gyaltsen K."/>
            <person name="Hafez N."/>
            <person name="Hagopian D."/>
            <person name="Hagos B."/>
            <person name="Hall J."/>
            <person name="Hatcher B."/>
            <person name="Heller A."/>
            <person name="Higgins H."/>
            <person name="Honan T."/>
            <person name="Horn A."/>
            <person name="Houde N."/>
            <person name="Hughes L."/>
            <person name="Hulme W."/>
            <person name="Husby E."/>
            <person name="Iliev I."/>
            <person name="Jaffe D."/>
            <person name="Jones C."/>
            <person name="Kamal M."/>
            <person name="Kamat A."/>
            <person name="Kamvysselis M."/>
            <person name="Karlsson E."/>
            <person name="Kells C."/>
            <person name="Kieu A."/>
            <person name="Kisner P."/>
            <person name="Kodira C."/>
            <person name="Kulbokas E."/>
            <person name="Labutti K."/>
            <person name="Lama D."/>
            <person name="Landers T."/>
            <person name="Leger J."/>
            <person name="Levine S."/>
            <person name="Lewis D."/>
            <person name="Lewis T."/>
            <person name="Lindblad-toh K."/>
            <person name="Liu X."/>
            <person name="Lokyitsang T."/>
            <person name="Lokyitsang Y."/>
            <person name="Lucien O."/>
            <person name="Lui A."/>
            <person name="Ma L.J."/>
            <person name="Mabbitt R."/>
            <person name="Macdonald J."/>
            <person name="Maclean C."/>
            <person name="Major J."/>
            <person name="Manning J."/>
            <person name="Marabella R."/>
            <person name="Maru K."/>
            <person name="Matthews C."/>
            <person name="Mauceli E."/>
            <person name="Mccarthy M."/>
            <person name="Mcdonough S."/>
            <person name="Mcghee T."/>
            <person name="Meldrim J."/>
            <person name="Meneus L."/>
            <person name="Mesirov J."/>
            <person name="Mihalev A."/>
            <person name="Mihova T."/>
            <person name="Mikkelsen T."/>
            <person name="Mlenga V."/>
            <person name="Moru K."/>
            <person name="Mozes J."/>
            <person name="Mulrain L."/>
            <person name="Munson G."/>
            <person name="Naylor J."/>
            <person name="Newes C."/>
            <person name="Nguyen C."/>
            <person name="Nguyen N."/>
            <person name="Nguyen T."/>
            <person name="Nicol R."/>
            <person name="Nielsen C."/>
            <person name="Nizzari M."/>
            <person name="Norbu C."/>
            <person name="Norbu N."/>
            <person name="O'donnell P."/>
            <person name="Okoawo O."/>
            <person name="O'leary S."/>
            <person name="Omotosho B."/>
            <person name="O'neill K."/>
            <person name="Osman S."/>
            <person name="Parker S."/>
            <person name="Perrin D."/>
            <person name="Phunkhang P."/>
            <person name="Piqani B."/>
            <person name="Purcell S."/>
            <person name="Rachupka T."/>
            <person name="Ramasamy U."/>
            <person name="Rameau R."/>
            <person name="Ray V."/>
            <person name="Raymond C."/>
            <person name="Retta R."/>
            <person name="Richardson S."/>
            <person name="Rise C."/>
            <person name="Rodriguez J."/>
            <person name="Rogers J."/>
            <person name="Rogov P."/>
            <person name="Rutman M."/>
            <person name="Schupbach R."/>
            <person name="Seaman C."/>
            <person name="Settipalli S."/>
            <person name="Sharpe T."/>
            <person name="Sheridan J."/>
            <person name="Sherpa N."/>
            <person name="Shi J."/>
            <person name="Smirnov S."/>
            <person name="Smith C."/>
            <person name="Sougnez C."/>
            <person name="Spencer B."/>
            <person name="Stalker J."/>
            <person name="Stange-thomann N."/>
            <person name="Stavropoulos S."/>
            <person name="Stetson K."/>
            <person name="Stone C."/>
            <person name="Stone S."/>
            <person name="Stubbs M."/>
            <person name="Talamas J."/>
            <person name="Tchuinga P."/>
            <person name="Tenzing P."/>
            <person name="Tesfaye S."/>
            <person name="Theodore J."/>
            <person name="Thoulutsang Y."/>
            <person name="Topham K."/>
            <person name="Towey S."/>
            <person name="Tsamla T."/>
            <person name="Tsomo N."/>
            <person name="Vallee D."/>
            <person name="Vassiliev H."/>
            <person name="Venkataraman V."/>
            <person name="Vinson J."/>
            <person name="Vo A."/>
            <person name="Wade C."/>
            <person name="Wang S."/>
            <person name="Wangchuk T."/>
            <person name="Wangdi T."/>
            <person name="Whittaker C."/>
            <person name="Wilkinson J."/>
            <person name="Wu Y."/>
            <person name="Wyman D."/>
            <person name="Yadav S."/>
            <person name="Yang S."/>
            <person name="Yang X."/>
            <person name="Yeager S."/>
            <person name="Yee E."/>
            <person name="Young G."/>
            <person name="Zainoun J."/>
            <person name="Zembeck L."/>
            <person name="Zimmer A."/>
            <person name="Zody M."/>
            <person name="Lander E."/>
        </authorList>
    </citation>
    <scope>NUCLEOTIDE SEQUENCE [LARGE SCALE GENOMIC DNA]</scope>
</reference>
<dbReference type="Proteomes" id="UP000007875">
    <property type="component" value="Unassembled WGS sequence"/>
</dbReference>
<keyword evidence="3" id="KW-1185">Reference proteome</keyword>
<evidence type="ECO:0000313" key="2">
    <source>
        <dbReference type="Ensembl" id="ENSCSAVP00000005253.1"/>
    </source>
</evidence>